<evidence type="ECO:0000256" key="1">
    <source>
        <dbReference type="SAM" id="SignalP"/>
    </source>
</evidence>
<feature type="signal peptide" evidence="1">
    <location>
        <begin position="1"/>
        <end position="25"/>
    </location>
</feature>
<protein>
    <recommendedName>
        <fullName evidence="4">Secreted protein</fullName>
    </recommendedName>
</protein>
<sequence length="142" mass="15755">MQNLIFLPPLLAVIASVHNLPVADSVPSWQSWQDTRGGRVAGDRGSSVQLGHKQLQEEAMQQSFLEPSNLQRIAWSSNQGPKVPFCESRAGPPMFFLIGKAGLIFALRFIAHVAWMRCLETCKLAKLLAPGKRCLLVLRDTF</sequence>
<reference evidence="2 3" key="1">
    <citation type="submission" date="2024-02" db="EMBL/GenBank/DDBJ databases">
        <authorList>
            <person name="Chen Y."/>
            <person name="Shah S."/>
            <person name="Dougan E. K."/>
            <person name="Thang M."/>
            <person name="Chan C."/>
        </authorList>
    </citation>
    <scope>NUCLEOTIDE SEQUENCE [LARGE SCALE GENOMIC DNA]</scope>
</reference>
<dbReference type="Proteomes" id="UP001642464">
    <property type="component" value="Unassembled WGS sequence"/>
</dbReference>
<feature type="chain" id="PRO_5045512103" description="Secreted protein" evidence="1">
    <location>
        <begin position="26"/>
        <end position="142"/>
    </location>
</feature>
<comment type="caution">
    <text evidence="2">The sequence shown here is derived from an EMBL/GenBank/DDBJ whole genome shotgun (WGS) entry which is preliminary data.</text>
</comment>
<accession>A0ABP0NLR2</accession>
<evidence type="ECO:0000313" key="2">
    <source>
        <dbReference type="EMBL" id="CAK9063724.1"/>
    </source>
</evidence>
<evidence type="ECO:0000313" key="3">
    <source>
        <dbReference type="Proteomes" id="UP001642464"/>
    </source>
</evidence>
<proteinExistence type="predicted"/>
<keyword evidence="3" id="KW-1185">Reference proteome</keyword>
<organism evidence="2 3">
    <name type="scientific">Durusdinium trenchii</name>
    <dbReference type="NCBI Taxonomy" id="1381693"/>
    <lineage>
        <taxon>Eukaryota</taxon>
        <taxon>Sar</taxon>
        <taxon>Alveolata</taxon>
        <taxon>Dinophyceae</taxon>
        <taxon>Suessiales</taxon>
        <taxon>Symbiodiniaceae</taxon>
        <taxon>Durusdinium</taxon>
    </lineage>
</organism>
<evidence type="ECO:0008006" key="4">
    <source>
        <dbReference type="Google" id="ProtNLM"/>
    </source>
</evidence>
<name>A0ABP0NLR2_9DINO</name>
<keyword evidence="1" id="KW-0732">Signal</keyword>
<dbReference type="EMBL" id="CAXAMM010028891">
    <property type="protein sequence ID" value="CAK9063724.1"/>
    <property type="molecule type" value="Genomic_DNA"/>
</dbReference>
<gene>
    <name evidence="2" type="ORF">SCF082_LOCUS32960</name>
</gene>